<evidence type="ECO:0000256" key="3">
    <source>
        <dbReference type="ARBA" id="ARBA00004496"/>
    </source>
</evidence>
<feature type="compositionally biased region" description="Basic and acidic residues" evidence="8">
    <location>
        <begin position="157"/>
        <end position="166"/>
    </location>
</feature>
<dbReference type="GO" id="GO:0005737">
    <property type="term" value="C:cytoplasm"/>
    <property type="evidence" value="ECO:0007669"/>
    <property type="project" value="UniProtKB-SubCell"/>
</dbReference>
<keyword evidence="11" id="KW-1185">Reference proteome</keyword>
<gene>
    <name evidence="10" type="ORF">BZ3500_MVSOF-1268-A1-R1_CHR2-2G05007</name>
</gene>
<keyword evidence="7" id="KW-0539">Nucleus</keyword>
<feature type="region of interest" description="Disordered" evidence="8">
    <location>
        <begin position="403"/>
        <end position="429"/>
    </location>
</feature>
<dbReference type="InterPro" id="IPR028094">
    <property type="entry name" value="RTC4_C"/>
</dbReference>
<feature type="compositionally biased region" description="Polar residues" evidence="8">
    <location>
        <begin position="300"/>
        <end position="309"/>
    </location>
</feature>
<evidence type="ECO:0000259" key="9">
    <source>
        <dbReference type="SMART" id="SM01312"/>
    </source>
</evidence>
<feature type="region of interest" description="Disordered" evidence="8">
    <location>
        <begin position="1"/>
        <end position="104"/>
    </location>
</feature>
<dbReference type="EMBL" id="FMWP01000010">
    <property type="protein sequence ID" value="SCZ87541.1"/>
    <property type="molecule type" value="Genomic_DNA"/>
</dbReference>
<dbReference type="GO" id="GO:0005634">
    <property type="term" value="C:nucleus"/>
    <property type="evidence" value="ECO:0007669"/>
    <property type="project" value="UniProtKB-SubCell"/>
</dbReference>
<dbReference type="InterPro" id="IPR039024">
    <property type="entry name" value="RTC4"/>
</dbReference>
<keyword evidence="6" id="KW-0963">Cytoplasm</keyword>
<evidence type="ECO:0000256" key="8">
    <source>
        <dbReference type="SAM" id="MobiDB-lite"/>
    </source>
</evidence>
<feature type="compositionally biased region" description="Polar residues" evidence="8">
    <location>
        <begin position="259"/>
        <end position="273"/>
    </location>
</feature>
<evidence type="ECO:0000256" key="4">
    <source>
        <dbReference type="ARBA" id="ARBA00009461"/>
    </source>
</evidence>
<feature type="compositionally biased region" description="Basic and acidic residues" evidence="8">
    <location>
        <begin position="683"/>
        <end position="714"/>
    </location>
</feature>
<feature type="region of interest" description="Disordered" evidence="8">
    <location>
        <begin position="299"/>
        <end position="354"/>
    </location>
</feature>
<dbReference type="Pfam" id="PF14474">
    <property type="entry name" value="RTC4"/>
    <property type="match status" value="1"/>
</dbReference>
<feature type="compositionally biased region" description="Basic residues" evidence="8">
    <location>
        <begin position="331"/>
        <end position="342"/>
    </location>
</feature>
<accession>A0A2X0L6Z1</accession>
<feature type="compositionally biased region" description="Basic and acidic residues" evidence="8">
    <location>
        <begin position="48"/>
        <end position="63"/>
    </location>
</feature>
<evidence type="ECO:0000256" key="2">
    <source>
        <dbReference type="ARBA" id="ARBA00004123"/>
    </source>
</evidence>
<comment type="function">
    <text evidence="1">May be involved in a process influencing telomere capping.</text>
</comment>
<dbReference type="PANTHER" id="PTHR41391:SF1">
    <property type="entry name" value="RESTRICTION OF TELOMERE CAPPING PROTEIN 4"/>
    <property type="match status" value="1"/>
</dbReference>
<dbReference type="AlphaFoldDB" id="A0A2X0L6Z1"/>
<feature type="compositionally biased region" description="Basic and acidic residues" evidence="8">
    <location>
        <begin position="191"/>
        <end position="218"/>
    </location>
</feature>
<feature type="region of interest" description="Disordered" evidence="8">
    <location>
        <begin position="680"/>
        <end position="728"/>
    </location>
</feature>
<feature type="domain" description="Restriction of telomere capping protein 4 C-terminal" evidence="9">
    <location>
        <begin position="556"/>
        <end position="681"/>
    </location>
</feature>
<dbReference type="SMART" id="SM01312">
    <property type="entry name" value="RTC4"/>
    <property type="match status" value="1"/>
</dbReference>
<evidence type="ECO:0000313" key="10">
    <source>
        <dbReference type="EMBL" id="SCZ87541.1"/>
    </source>
</evidence>
<feature type="region of interest" description="Disordered" evidence="8">
    <location>
        <begin position="150"/>
        <end position="283"/>
    </location>
</feature>
<evidence type="ECO:0000256" key="5">
    <source>
        <dbReference type="ARBA" id="ARBA00015162"/>
    </source>
</evidence>
<protein>
    <recommendedName>
        <fullName evidence="5">Restriction of telomere capping protein 4</fullName>
    </recommendedName>
</protein>
<feature type="region of interest" description="Disordered" evidence="8">
    <location>
        <begin position="753"/>
        <end position="880"/>
    </location>
</feature>
<feature type="compositionally biased region" description="Polar residues" evidence="8">
    <location>
        <begin position="64"/>
        <end position="85"/>
    </location>
</feature>
<organism evidence="10 11">
    <name type="scientific">Microbotryum saponariae</name>
    <dbReference type="NCBI Taxonomy" id="289078"/>
    <lineage>
        <taxon>Eukaryota</taxon>
        <taxon>Fungi</taxon>
        <taxon>Dikarya</taxon>
        <taxon>Basidiomycota</taxon>
        <taxon>Pucciniomycotina</taxon>
        <taxon>Microbotryomycetes</taxon>
        <taxon>Microbotryales</taxon>
        <taxon>Microbotryaceae</taxon>
        <taxon>Microbotryum</taxon>
    </lineage>
</organism>
<sequence length="880" mass="98276">MHSHARNYRTGAAALSDSKNDRTPAASFKPPRPAVTAISVPTAFGADPHTDRNGHRTANHDSRFSPQTRYAPVSQPSRRPLTSFQARAPAASSSSYRATPPAAPRLFSGRTERIVSTYAMDDCAPYVARAEAAREAQARLNPFVSAGEARNGARQAFHTERRRTDGCDSDSESISYKPSRSYGDNNQYVFDNDRQVRIKQQQTRDKQKSERALQKEKQLALTPAYQADEKKRAADKLERLRAEGPSMVGKPLKRRNSVDENVSTDSSGATSVKPSRRRSPTSQKAEELLGFLGPEKCAASSRTKLSQKVNSDDDVLSPSSSPVKGPTSSSRKVKKKNRKKLRQHSDDELSEYATAPMRISLSPSPAPAAPVPKPKVVYDLATLLAEENASVEVEVKWMKRARKMKRSEIKDDVDTSDSNSGQSDADRQLVHQEMRIRRENQASPDPLLEGEDELPDPSTLCPFCSSVLPSEPSKELSSLKKYLLGRPNITPNPSKRNPLGKRLPVVETASFCRRHRWETSVIPEGKARGWPTTIDWEALPKRVGAREFSDHLSQIIMQRKPSRFFDIAKREWEAKGSKINNILSEFKSSEVELPGYYGLIGQEKLIHLLNKLFVVDAPLLTTYKALPLDVSAYIRRVLVPETAVELIRRDLKLDLGDPDTRGEAERVCQESREFGQAMFSTTQKEEKEMRASVLDEQRQKSRKKEEEKEKELQRRKEKAKKATQRRKKYIQARALRNAHRLQRGGSVDLGEDLSLAVGMPNGTGRDTETTRAERKPRAALHREQQLANSNGRTTAAPAQAAGLPVRSSIGDSDDTDSDRKLMVPLFETSERISLGTTSPPKRIPRKKLDLGLRGKKRRLGEEEGPAVVTLEESSDDLNTD</sequence>
<comment type="subcellular location">
    <subcellularLocation>
        <location evidence="3">Cytoplasm</location>
    </subcellularLocation>
    <subcellularLocation>
        <location evidence="2">Nucleus</location>
    </subcellularLocation>
</comment>
<evidence type="ECO:0000256" key="7">
    <source>
        <dbReference type="ARBA" id="ARBA00023242"/>
    </source>
</evidence>
<comment type="similarity">
    <text evidence="4">Belongs to the RTC4 family.</text>
</comment>
<evidence type="ECO:0000256" key="6">
    <source>
        <dbReference type="ARBA" id="ARBA00022490"/>
    </source>
</evidence>
<dbReference type="Proteomes" id="UP000249723">
    <property type="component" value="Unassembled WGS sequence"/>
</dbReference>
<feature type="compositionally biased region" description="Basic and acidic residues" evidence="8">
    <location>
        <begin position="765"/>
        <end position="784"/>
    </location>
</feature>
<reference evidence="11" key="1">
    <citation type="submission" date="2016-10" db="EMBL/GenBank/DDBJ databases">
        <authorList>
            <person name="Jeantristanb JTB J.-T."/>
            <person name="Ricardo R."/>
        </authorList>
    </citation>
    <scope>NUCLEOTIDE SEQUENCE [LARGE SCALE GENOMIC DNA]</scope>
</reference>
<dbReference type="PANTHER" id="PTHR41391">
    <property type="entry name" value="RESTRICTION OF TELOMERE CAPPING PROTEIN 4"/>
    <property type="match status" value="1"/>
</dbReference>
<evidence type="ECO:0000256" key="1">
    <source>
        <dbReference type="ARBA" id="ARBA00002738"/>
    </source>
</evidence>
<feature type="compositionally biased region" description="Basic residues" evidence="8">
    <location>
        <begin position="715"/>
        <end position="728"/>
    </location>
</feature>
<dbReference type="OrthoDB" id="2536405at2759"/>
<feature type="compositionally biased region" description="Basic and acidic residues" evidence="8">
    <location>
        <begin position="227"/>
        <end position="242"/>
    </location>
</feature>
<feature type="compositionally biased region" description="Polar residues" evidence="8">
    <location>
        <begin position="172"/>
        <end position="189"/>
    </location>
</feature>
<proteinExistence type="inferred from homology"/>
<feature type="compositionally biased region" description="Low complexity" evidence="8">
    <location>
        <begin position="86"/>
        <end position="100"/>
    </location>
</feature>
<name>A0A2X0L6Z1_9BASI</name>
<feature type="compositionally biased region" description="Low complexity" evidence="8">
    <location>
        <begin position="316"/>
        <end position="330"/>
    </location>
</feature>
<evidence type="ECO:0000313" key="11">
    <source>
        <dbReference type="Proteomes" id="UP000249723"/>
    </source>
</evidence>